<accession>A0ABR3HB12</accession>
<dbReference type="PRINTS" id="PR00080">
    <property type="entry name" value="SDRFAMILY"/>
</dbReference>
<dbReference type="InterPro" id="IPR036291">
    <property type="entry name" value="NAD(P)-bd_dom_sf"/>
</dbReference>
<keyword evidence="5" id="KW-1185">Reference proteome</keyword>
<comment type="caution">
    <text evidence="4">The sequence shown here is derived from an EMBL/GenBank/DDBJ whole genome shotgun (WGS) entry which is preliminary data.</text>
</comment>
<sequence>MERWAGKTALVTGASSGIGAAVSVRLADAGMRVVGLARRAELVDELRSKVHGEGSIHSRQCDLTDCIALAAAFAWVEETFGGVDVVVNNAGVFVHGHITDVGGHQISDEQLNTVLDLNIKAVILGSRRAIASMQKRGVSGHVINISSIAGHYIPFSDLFNVYSSTKHAVCAFSAALLNELAHLGSGIKVTSISPGLVDTAMAGPDNPLPKMRPEDVADAVAYVLATPPSVNVNEMVISTVGEKRL</sequence>
<organism evidence="4 5">
    <name type="scientific">Loxostege sticticalis</name>
    <name type="common">Beet webworm moth</name>
    <dbReference type="NCBI Taxonomy" id="481309"/>
    <lineage>
        <taxon>Eukaryota</taxon>
        <taxon>Metazoa</taxon>
        <taxon>Ecdysozoa</taxon>
        <taxon>Arthropoda</taxon>
        <taxon>Hexapoda</taxon>
        <taxon>Insecta</taxon>
        <taxon>Pterygota</taxon>
        <taxon>Neoptera</taxon>
        <taxon>Endopterygota</taxon>
        <taxon>Lepidoptera</taxon>
        <taxon>Glossata</taxon>
        <taxon>Ditrysia</taxon>
        <taxon>Pyraloidea</taxon>
        <taxon>Crambidae</taxon>
        <taxon>Pyraustinae</taxon>
        <taxon>Loxostege</taxon>
    </lineage>
</organism>
<dbReference type="SUPFAM" id="SSF51735">
    <property type="entry name" value="NAD(P)-binding Rossmann-fold domains"/>
    <property type="match status" value="1"/>
</dbReference>
<dbReference type="PRINTS" id="PR00081">
    <property type="entry name" value="GDHRDH"/>
</dbReference>
<dbReference type="Pfam" id="PF00106">
    <property type="entry name" value="adh_short"/>
    <property type="match status" value="1"/>
</dbReference>
<gene>
    <name evidence="4" type="ORF">ABMA27_008363</name>
</gene>
<evidence type="ECO:0000256" key="2">
    <source>
        <dbReference type="ARBA" id="ARBA00023002"/>
    </source>
</evidence>
<comment type="similarity">
    <text evidence="1 3">Belongs to the short-chain dehydrogenases/reductases (SDR) family.</text>
</comment>
<protein>
    <recommendedName>
        <fullName evidence="6">Farnesol dehydrogenase</fullName>
    </recommendedName>
</protein>
<evidence type="ECO:0000313" key="4">
    <source>
        <dbReference type="EMBL" id="KAL0867601.1"/>
    </source>
</evidence>
<proteinExistence type="inferred from homology"/>
<evidence type="ECO:0000313" key="5">
    <source>
        <dbReference type="Proteomes" id="UP001549920"/>
    </source>
</evidence>
<name>A0ABR3HB12_LOXSC</name>
<dbReference type="PANTHER" id="PTHR43115:SF4">
    <property type="entry name" value="DEHYDROGENASE_REDUCTASE SDR FAMILY MEMBER 11"/>
    <property type="match status" value="1"/>
</dbReference>
<dbReference type="InterPro" id="IPR002347">
    <property type="entry name" value="SDR_fam"/>
</dbReference>
<keyword evidence="2" id="KW-0560">Oxidoreductase</keyword>
<dbReference type="Gene3D" id="3.40.50.720">
    <property type="entry name" value="NAD(P)-binding Rossmann-like Domain"/>
    <property type="match status" value="1"/>
</dbReference>
<evidence type="ECO:0000256" key="1">
    <source>
        <dbReference type="ARBA" id="ARBA00006484"/>
    </source>
</evidence>
<evidence type="ECO:0000256" key="3">
    <source>
        <dbReference type="RuleBase" id="RU000363"/>
    </source>
</evidence>
<dbReference type="Proteomes" id="UP001549920">
    <property type="component" value="Unassembled WGS sequence"/>
</dbReference>
<evidence type="ECO:0008006" key="6">
    <source>
        <dbReference type="Google" id="ProtNLM"/>
    </source>
</evidence>
<dbReference type="PANTHER" id="PTHR43115">
    <property type="entry name" value="DEHYDROGENASE/REDUCTASE SDR FAMILY MEMBER 11"/>
    <property type="match status" value="1"/>
</dbReference>
<dbReference type="EMBL" id="JBEUOH010000022">
    <property type="protein sequence ID" value="KAL0867601.1"/>
    <property type="molecule type" value="Genomic_DNA"/>
</dbReference>
<reference evidence="4 5" key="1">
    <citation type="submission" date="2024-06" db="EMBL/GenBank/DDBJ databases">
        <title>A chromosome-level genome assembly of beet webworm, Loxostege sticticalis.</title>
        <authorList>
            <person name="Zhang Y."/>
        </authorList>
    </citation>
    <scope>NUCLEOTIDE SEQUENCE [LARGE SCALE GENOMIC DNA]</scope>
    <source>
        <strain evidence="4">AQ026</strain>
        <tissue evidence="4">Whole body</tissue>
    </source>
</reference>